<proteinExistence type="predicted"/>
<protein>
    <submittedName>
        <fullName evidence="1">DUF4276 family protein</fullName>
    </submittedName>
</protein>
<dbReference type="EMBL" id="DYXD01000090">
    <property type="protein sequence ID" value="HJF07360.1"/>
    <property type="molecule type" value="Genomic_DNA"/>
</dbReference>
<dbReference type="Pfam" id="PF14103">
    <property type="entry name" value="DUF4276"/>
    <property type="match status" value="1"/>
</dbReference>
<name>A0A921K2P3_9BACT</name>
<organism evidence="1 2">
    <name type="scientific">Phocaeicola coprocola</name>
    <dbReference type="NCBI Taxonomy" id="310298"/>
    <lineage>
        <taxon>Bacteria</taxon>
        <taxon>Pseudomonadati</taxon>
        <taxon>Bacteroidota</taxon>
        <taxon>Bacteroidia</taxon>
        <taxon>Bacteroidales</taxon>
        <taxon>Bacteroidaceae</taxon>
        <taxon>Phocaeicola</taxon>
    </lineage>
</organism>
<gene>
    <name evidence="1" type="ORF">K8U81_04085</name>
</gene>
<dbReference type="InterPro" id="IPR025455">
    <property type="entry name" value="DUF4276"/>
</dbReference>
<dbReference type="Proteomes" id="UP000718012">
    <property type="component" value="Unassembled WGS sequence"/>
</dbReference>
<accession>A0A921K2P3</accession>
<reference evidence="1" key="2">
    <citation type="submission" date="2021-09" db="EMBL/GenBank/DDBJ databases">
        <authorList>
            <person name="Gilroy R."/>
        </authorList>
    </citation>
    <scope>NUCLEOTIDE SEQUENCE</scope>
    <source>
        <strain evidence="1">CHK165-8395</strain>
    </source>
</reference>
<comment type="caution">
    <text evidence="1">The sequence shown here is derived from an EMBL/GenBank/DDBJ whole genome shotgun (WGS) entry which is preliminary data.</text>
</comment>
<dbReference type="AlphaFoldDB" id="A0A921K2P3"/>
<evidence type="ECO:0000313" key="1">
    <source>
        <dbReference type="EMBL" id="HJF07360.1"/>
    </source>
</evidence>
<sequence>MKRLIIICEGPTEQAFCNDVLHSYLLTKNIALEAPTIKHSNGGIVAWDTLRKQIVRHLNEGNSIVSLFVDYYRIRDSYRFPGWMESKSISNIYDRMHFLFEQMSLDIDENLRSRFIPYIQLHEFEGLLFSNIAVFQNNFTKQELDFQQLEDAISSVKTPEEINNGPATAPSERLKKAIKGYDKVVYGACLASDIGLNTIRKKCILFNEWVMKLETC</sequence>
<evidence type="ECO:0000313" key="2">
    <source>
        <dbReference type="Proteomes" id="UP000718012"/>
    </source>
</evidence>
<reference evidence="1" key="1">
    <citation type="journal article" date="2021" name="PeerJ">
        <title>Extensive microbial diversity within the chicken gut microbiome revealed by metagenomics and culture.</title>
        <authorList>
            <person name="Gilroy R."/>
            <person name="Ravi A."/>
            <person name="Getino M."/>
            <person name="Pursley I."/>
            <person name="Horton D.L."/>
            <person name="Alikhan N.F."/>
            <person name="Baker D."/>
            <person name="Gharbi K."/>
            <person name="Hall N."/>
            <person name="Watson M."/>
            <person name="Adriaenssens E.M."/>
            <person name="Foster-Nyarko E."/>
            <person name="Jarju S."/>
            <person name="Secka A."/>
            <person name="Antonio M."/>
            <person name="Oren A."/>
            <person name="Chaudhuri R.R."/>
            <person name="La Ragione R."/>
            <person name="Hildebrand F."/>
            <person name="Pallen M.J."/>
        </authorList>
    </citation>
    <scope>NUCLEOTIDE SEQUENCE</scope>
    <source>
        <strain evidence="1">CHK165-8395</strain>
    </source>
</reference>